<sequence length="417" mass="48538">MAQITKKTDKHFPEDILFEVVSRLPPKSVGRFTTVSKSWYAFIRSPAFVATHLNRSIARNIVDDIDSSSYLLYVTPTRREHNTCTLLCDKSFDEVCDLELPMDFESKTCRPVGSCNGLVCLTDRDYAFCGRVIYIWNPLLRKFKCIIGTSCCCNRLYNKFTEVHIGFWYDGANSDYKLIRIMYFGKEDFSGYDKEQSHVEVYSLNKGSWRKIDDAKLPGICSTEQAIFVDGTLNWMAVYSAENDITYDFILSFDTRTELFRKIVLPDFQEYQYLQTRELPFLVVYKGWLAFFVAPDCGDEGSDVWSIWVMKKFGVVESWVKEYNEETQHKALWPIGFTKNNEILIDTSDEEIFAFNFETKQSRILKSYYGYRDCWVNYTKSLVFLEEKNELLENGSSLEGHRNKNLCASIKDENTNS</sequence>
<reference evidence="3" key="1">
    <citation type="submission" date="2024-07" db="EMBL/GenBank/DDBJ databases">
        <title>Two chromosome-level genome assemblies of Korean endemic species Abeliophyllum distichum and Forsythia ovata (Oleaceae).</title>
        <authorList>
            <person name="Jang H."/>
        </authorList>
    </citation>
    <scope>NUCLEOTIDE SEQUENCE [LARGE SCALE GENOMIC DNA]</scope>
</reference>
<protein>
    <submittedName>
        <fullName evidence="2">F-box/kelch-repeat protein</fullName>
    </submittedName>
</protein>
<evidence type="ECO:0000259" key="1">
    <source>
        <dbReference type="SMART" id="SM00256"/>
    </source>
</evidence>
<dbReference type="Gene3D" id="1.20.1280.50">
    <property type="match status" value="1"/>
</dbReference>
<feature type="domain" description="F-box" evidence="1">
    <location>
        <begin position="12"/>
        <end position="52"/>
    </location>
</feature>
<dbReference type="InterPro" id="IPR050796">
    <property type="entry name" value="SCF_F-box_component"/>
</dbReference>
<dbReference type="InterPro" id="IPR036047">
    <property type="entry name" value="F-box-like_dom_sf"/>
</dbReference>
<dbReference type="CDD" id="cd22157">
    <property type="entry name" value="F-box_AtFBW1-like"/>
    <property type="match status" value="1"/>
</dbReference>
<accession>A0ABD1PZ57</accession>
<evidence type="ECO:0000313" key="2">
    <source>
        <dbReference type="EMBL" id="KAL2468668.1"/>
    </source>
</evidence>
<dbReference type="Pfam" id="PF07734">
    <property type="entry name" value="FBA_1"/>
    <property type="match status" value="1"/>
</dbReference>
<dbReference type="PANTHER" id="PTHR31672">
    <property type="entry name" value="BNACNNG10540D PROTEIN"/>
    <property type="match status" value="1"/>
</dbReference>
<dbReference type="InterPro" id="IPR001810">
    <property type="entry name" value="F-box_dom"/>
</dbReference>
<dbReference type="InterPro" id="IPR006527">
    <property type="entry name" value="F-box-assoc_dom_typ1"/>
</dbReference>
<dbReference type="NCBIfam" id="TIGR01640">
    <property type="entry name" value="F_box_assoc_1"/>
    <property type="match status" value="1"/>
</dbReference>
<comment type="caution">
    <text evidence="2">The sequence shown here is derived from an EMBL/GenBank/DDBJ whole genome shotgun (WGS) entry which is preliminary data.</text>
</comment>
<dbReference type="PANTHER" id="PTHR31672:SF13">
    <property type="entry name" value="F-BOX PROTEIN CPR30-LIKE"/>
    <property type="match status" value="1"/>
</dbReference>
<name>A0ABD1PZ57_9LAMI</name>
<dbReference type="Proteomes" id="UP001604277">
    <property type="component" value="Unassembled WGS sequence"/>
</dbReference>
<dbReference type="Pfam" id="PF00646">
    <property type="entry name" value="F-box"/>
    <property type="match status" value="1"/>
</dbReference>
<evidence type="ECO:0000313" key="3">
    <source>
        <dbReference type="Proteomes" id="UP001604277"/>
    </source>
</evidence>
<dbReference type="SMART" id="SM00256">
    <property type="entry name" value="FBOX"/>
    <property type="match status" value="1"/>
</dbReference>
<dbReference type="InterPro" id="IPR017451">
    <property type="entry name" value="F-box-assoc_interact_dom"/>
</dbReference>
<proteinExistence type="predicted"/>
<keyword evidence="3" id="KW-1185">Reference proteome</keyword>
<gene>
    <name evidence="2" type="ORF">Fot_50244</name>
</gene>
<organism evidence="2 3">
    <name type="scientific">Forsythia ovata</name>
    <dbReference type="NCBI Taxonomy" id="205694"/>
    <lineage>
        <taxon>Eukaryota</taxon>
        <taxon>Viridiplantae</taxon>
        <taxon>Streptophyta</taxon>
        <taxon>Embryophyta</taxon>
        <taxon>Tracheophyta</taxon>
        <taxon>Spermatophyta</taxon>
        <taxon>Magnoliopsida</taxon>
        <taxon>eudicotyledons</taxon>
        <taxon>Gunneridae</taxon>
        <taxon>Pentapetalae</taxon>
        <taxon>asterids</taxon>
        <taxon>lamiids</taxon>
        <taxon>Lamiales</taxon>
        <taxon>Oleaceae</taxon>
        <taxon>Forsythieae</taxon>
        <taxon>Forsythia</taxon>
    </lineage>
</organism>
<dbReference type="SUPFAM" id="SSF81383">
    <property type="entry name" value="F-box domain"/>
    <property type="match status" value="1"/>
</dbReference>
<dbReference type="AlphaFoldDB" id="A0ABD1PZ57"/>
<dbReference type="EMBL" id="JBFOLJ010000016">
    <property type="protein sequence ID" value="KAL2468668.1"/>
    <property type="molecule type" value="Genomic_DNA"/>
</dbReference>